<evidence type="ECO:0000256" key="1">
    <source>
        <dbReference type="ARBA" id="ARBA00004752"/>
    </source>
</evidence>
<feature type="domain" description="L,D-TPase catalytic" evidence="10">
    <location>
        <begin position="54"/>
        <end position="192"/>
    </location>
</feature>
<dbReference type="InterPro" id="IPR050979">
    <property type="entry name" value="LD-transpeptidase"/>
</dbReference>
<evidence type="ECO:0000256" key="6">
    <source>
        <dbReference type="ARBA" id="ARBA00022960"/>
    </source>
</evidence>
<dbReference type="CDD" id="cd16913">
    <property type="entry name" value="YkuD_like"/>
    <property type="match status" value="1"/>
</dbReference>
<dbReference type="GO" id="GO:0008360">
    <property type="term" value="P:regulation of cell shape"/>
    <property type="evidence" value="ECO:0007669"/>
    <property type="project" value="UniProtKB-UniRule"/>
</dbReference>
<dbReference type="PROSITE" id="PS52029">
    <property type="entry name" value="LD_TPASE"/>
    <property type="match status" value="1"/>
</dbReference>
<dbReference type="RefSeq" id="WP_136461655.1">
    <property type="nucleotide sequence ID" value="NZ_SRKY01000001.1"/>
</dbReference>
<comment type="similarity">
    <text evidence="2">Belongs to the YkuD family.</text>
</comment>
<comment type="pathway">
    <text evidence="1 9">Cell wall biogenesis; peptidoglycan biosynthesis.</text>
</comment>
<dbReference type="GO" id="GO:0005576">
    <property type="term" value="C:extracellular region"/>
    <property type="evidence" value="ECO:0007669"/>
    <property type="project" value="TreeGrafter"/>
</dbReference>
<keyword evidence="4" id="KW-0808">Transferase</keyword>
<dbReference type="Gene3D" id="2.40.440.10">
    <property type="entry name" value="L,D-transpeptidase catalytic domain-like"/>
    <property type="match status" value="1"/>
</dbReference>
<dbReference type="Proteomes" id="UP000306602">
    <property type="component" value="Unassembled WGS sequence"/>
</dbReference>
<evidence type="ECO:0000256" key="4">
    <source>
        <dbReference type="ARBA" id="ARBA00022679"/>
    </source>
</evidence>
<dbReference type="PANTHER" id="PTHR30582">
    <property type="entry name" value="L,D-TRANSPEPTIDASE"/>
    <property type="match status" value="1"/>
</dbReference>
<dbReference type="GO" id="GO:0071555">
    <property type="term" value="P:cell wall organization"/>
    <property type="evidence" value="ECO:0007669"/>
    <property type="project" value="UniProtKB-UniRule"/>
</dbReference>
<comment type="caution">
    <text evidence="11">The sequence shown here is derived from an EMBL/GenBank/DDBJ whole genome shotgun (WGS) entry which is preliminary data.</text>
</comment>
<dbReference type="PANTHER" id="PTHR30582:SF24">
    <property type="entry name" value="L,D-TRANSPEPTIDASE ERFK_SRFK-RELATED"/>
    <property type="match status" value="1"/>
</dbReference>
<reference evidence="11 12" key="1">
    <citation type="submission" date="2019-04" db="EMBL/GenBank/DDBJ databases">
        <title>Shimia ponticola sp. nov., isolated from seawater.</title>
        <authorList>
            <person name="Kim Y.-O."/>
            <person name="Yoon J.-H."/>
        </authorList>
    </citation>
    <scope>NUCLEOTIDE SEQUENCE [LARGE SCALE GENOMIC DNA]</scope>
    <source>
        <strain evidence="11 12">MYP11</strain>
    </source>
</reference>
<gene>
    <name evidence="11" type="ORF">E4Z66_04140</name>
</gene>
<dbReference type="InterPro" id="IPR038063">
    <property type="entry name" value="Transpep_catalytic_dom"/>
</dbReference>
<evidence type="ECO:0000259" key="10">
    <source>
        <dbReference type="PROSITE" id="PS52029"/>
    </source>
</evidence>
<protein>
    <submittedName>
        <fullName evidence="11">L,D-transpeptidase</fullName>
    </submittedName>
</protein>
<accession>A0A4S4NKF9</accession>
<evidence type="ECO:0000256" key="3">
    <source>
        <dbReference type="ARBA" id="ARBA00022676"/>
    </source>
</evidence>
<keyword evidence="12" id="KW-1185">Reference proteome</keyword>
<evidence type="ECO:0000256" key="7">
    <source>
        <dbReference type="ARBA" id="ARBA00022984"/>
    </source>
</evidence>
<dbReference type="AlphaFoldDB" id="A0A4S4NKF9"/>
<dbReference type="OrthoDB" id="9795305at2"/>
<dbReference type="GO" id="GO:0071972">
    <property type="term" value="F:peptidoglycan L,D-transpeptidase activity"/>
    <property type="evidence" value="ECO:0007669"/>
    <property type="project" value="TreeGrafter"/>
</dbReference>
<name>A0A4S4NKF9_9RHOB</name>
<dbReference type="InterPro" id="IPR005490">
    <property type="entry name" value="LD_TPept_cat_dom"/>
</dbReference>
<dbReference type="UniPathway" id="UPA00219"/>
<dbReference type="GO" id="GO:0018104">
    <property type="term" value="P:peptidoglycan-protein cross-linking"/>
    <property type="evidence" value="ECO:0007669"/>
    <property type="project" value="TreeGrafter"/>
</dbReference>
<organism evidence="11 12">
    <name type="scientific">Aliishimia ponticola</name>
    <dbReference type="NCBI Taxonomy" id="2499833"/>
    <lineage>
        <taxon>Bacteria</taxon>
        <taxon>Pseudomonadati</taxon>
        <taxon>Pseudomonadota</taxon>
        <taxon>Alphaproteobacteria</taxon>
        <taxon>Rhodobacterales</taxon>
        <taxon>Paracoccaceae</taxon>
        <taxon>Aliishimia</taxon>
    </lineage>
</organism>
<keyword evidence="3" id="KW-0328">Glycosyltransferase</keyword>
<evidence type="ECO:0000313" key="12">
    <source>
        <dbReference type="Proteomes" id="UP000306602"/>
    </source>
</evidence>
<dbReference type="EMBL" id="SRKY01000001">
    <property type="protein sequence ID" value="THH38761.1"/>
    <property type="molecule type" value="Genomic_DNA"/>
</dbReference>
<evidence type="ECO:0000256" key="8">
    <source>
        <dbReference type="ARBA" id="ARBA00023316"/>
    </source>
</evidence>
<evidence type="ECO:0000256" key="9">
    <source>
        <dbReference type="PROSITE-ProRule" id="PRU01373"/>
    </source>
</evidence>
<dbReference type="GO" id="GO:0016757">
    <property type="term" value="F:glycosyltransferase activity"/>
    <property type="evidence" value="ECO:0007669"/>
    <property type="project" value="UniProtKB-KW"/>
</dbReference>
<proteinExistence type="inferred from homology"/>
<evidence type="ECO:0000256" key="5">
    <source>
        <dbReference type="ARBA" id="ARBA00022801"/>
    </source>
</evidence>
<feature type="active site" description="Nucleophile" evidence="9">
    <location>
        <position position="168"/>
    </location>
</feature>
<dbReference type="Pfam" id="PF03734">
    <property type="entry name" value="YkuD"/>
    <property type="match status" value="1"/>
</dbReference>
<dbReference type="SUPFAM" id="SSF141523">
    <property type="entry name" value="L,D-transpeptidase catalytic domain-like"/>
    <property type="match status" value="1"/>
</dbReference>
<keyword evidence="8 9" id="KW-0961">Cell wall biogenesis/degradation</keyword>
<evidence type="ECO:0000313" key="11">
    <source>
        <dbReference type="EMBL" id="THH38761.1"/>
    </source>
</evidence>
<sequence length="196" mass="21662">MLRRTFMIGAGALAMAPIEVEASVPPLDASIKPSNLPEQFQPSEVRIRNDVAPNEIHVDPVQFALYYTLGNRRAMRYAVGIGRVGLYESGEFFVGAKKAWPSWTPTPDMIERDPASYKKHEDGMPGGPTNPLGARALYLFQPGRGDTFLRIHGTHLPSTIGKRVSNGCARLVNDHIVEFYNRVPLKTRVVLHPATA</sequence>
<keyword evidence="6 9" id="KW-0133">Cell shape</keyword>
<feature type="active site" description="Proton donor/acceptor" evidence="9">
    <location>
        <position position="152"/>
    </location>
</feature>
<keyword evidence="5" id="KW-0378">Hydrolase</keyword>
<evidence type="ECO:0000256" key="2">
    <source>
        <dbReference type="ARBA" id="ARBA00005992"/>
    </source>
</evidence>
<keyword evidence="7 9" id="KW-0573">Peptidoglycan synthesis</keyword>